<dbReference type="GO" id="GO:0006308">
    <property type="term" value="P:DNA catabolic process"/>
    <property type="evidence" value="ECO:0007669"/>
    <property type="project" value="UniProtKB-UniRule"/>
</dbReference>
<dbReference type="GO" id="GO:0008855">
    <property type="term" value="F:exodeoxyribonuclease VII activity"/>
    <property type="evidence" value="ECO:0007669"/>
    <property type="project" value="UniProtKB-UniRule"/>
</dbReference>
<dbReference type="Pfam" id="PF02601">
    <property type="entry name" value="Exonuc_VII_L"/>
    <property type="match status" value="1"/>
</dbReference>
<keyword evidence="10" id="KW-1185">Reference proteome</keyword>
<feature type="domain" description="OB-fold nucleic acid binding" evidence="8">
    <location>
        <begin position="9"/>
        <end position="102"/>
    </location>
</feature>
<dbReference type="GO" id="GO:0003676">
    <property type="term" value="F:nucleic acid binding"/>
    <property type="evidence" value="ECO:0007669"/>
    <property type="project" value="InterPro"/>
</dbReference>
<dbReference type="InterPro" id="IPR025824">
    <property type="entry name" value="OB-fold_nuc-bd_dom"/>
</dbReference>
<name>A0A926DL04_9FIRM</name>
<gene>
    <name evidence="5 9" type="primary">xseA</name>
    <name evidence="9" type="ORF">H8698_01575</name>
</gene>
<feature type="domain" description="Exonuclease VII large subunit C-terminal" evidence="7">
    <location>
        <begin position="126"/>
        <end position="338"/>
    </location>
</feature>
<comment type="caution">
    <text evidence="9">The sequence shown here is derived from an EMBL/GenBank/DDBJ whole genome shotgun (WGS) entry which is preliminary data.</text>
</comment>
<evidence type="ECO:0000256" key="2">
    <source>
        <dbReference type="ARBA" id="ARBA00022722"/>
    </source>
</evidence>
<evidence type="ECO:0000259" key="8">
    <source>
        <dbReference type="Pfam" id="PF13742"/>
    </source>
</evidence>
<dbReference type="AlphaFoldDB" id="A0A926DL04"/>
<evidence type="ECO:0000313" key="10">
    <source>
        <dbReference type="Proteomes" id="UP000611762"/>
    </source>
</evidence>
<dbReference type="CDD" id="cd04489">
    <property type="entry name" value="ExoVII_LU_OBF"/>
    <property type="match status" value="1"/>
</dbReference>
<evidence type="ECO:0000259" key="7">
    <source>
        <dbReference type="Pfam" id="PF02601"/>
    </source>
</evidence>
<evidence type="ECO:0000313" key="9">
    <source>
        <dbReference type="EMBL" id="MBC8539662.1"/>
    </source>
</evidence>
<reference evidence="9" key="1">
    <citation type="submission" date="2020-08" db="EMBL/GenBank/DDBJ databases">
        <title>Genome public.</title>
        <authorList>
            <person name="Liu C."/>
            <person name="Sun Q."/>
        </authorList>
    </citation>
    <scope>NUCLEOTIDE SEQUENCE</scope>
    <source>
        <strain evidence="9">H8</strain>
    </source>
</reference>
<dbReference type="RefSeq" id="WP_249310878.1">
    <property type="nucleotide sequence ID" value="NZ_JACRSU010000001.1"/>
</dbReference>
<dbReference type="InterPro" id="IPR020579">
    <property type="entry name" value="Exonuc_VII_lsu_C"/>
</dbReference>
<evidence type="ECO:0000256" key="6">
    <source>
        <dbReference type="RuleBase" id="RU004355"/>
    </source>
</evidence>
<comment type="subunit">
    <text evidence="5">Heterooligomer composed of large and small subunits.</text>
</comment>
<keyword evidence="2 5" id="KW-0540">Nuclease</keyword>
<dbReference type="Pfam" id="PF13742">
    <property type="entry name" value="tRNA_anti_2"/>
    <property type="match status" value="1"/>
</dbReference>
<evidence type="ECO:0000256" key="3">
    <source>
        <dbReference type="ARBA" id="ARBA00022801"/>
    </source>
</evidence>
<sequence>MEREILTVSVSQLNNYIKRVLDANSYLGDICVKGELSNFKLHSSGHIYASLKDEGSLIKLVMFRSCVQRLTFRPDNGMKVTVRGRISVYERDGVYQIYAEDIVPDGVGSLYAAYEKLKAQLDAEGLFDEKFKKPLPPFPQRIGVVTAKTGAAVRDIINITGRRFPMAEVFLAPVSVQGVSAAPEIANAIRLLNEHELCDVMIVGRGGGSIEDLWAFNEEIVARAIFASHIPVVSAVGHETDFTIADFVADLRAPTPSAAAELVCPSAAELSGYFQNQRGRLKSALIYCIEHKKKTLANLTGAYGFQRFSGRLADERQYVDALMKNAEKAARSLLEKKRTVLSQAAAKLDALSPLKTLARGYSIASTKDGTLISSVSDVKKEQEFVLRLSDGAADCKFL</sequence>
<dbReference type="PANTHER" id="PTHR30008:SF0">
    <property type="entry name" value="EXODEOXYRIBONUCLEASE 7 LARGE SUBUNIT"/>
    <property type="match status" value="1"/>
</dbReference>
<dbReference type="Proteomes" id="UP000611762">
    <property type="component" value="Unassembled WGS sequence"/>
</dbReference>
<comment type="similarity">
    <text evidence="5 6">Belongs to the XseA family.</text>
</comment>
<evidence type="ECO:0000256" key="4">
    <source>
        <dbReference type="ARBA" id="ARBA00022839"/>
    </source>
</evidence>
<dbReference type="GO" id="GO:0005737">
    <property type="term" value="C:cytoplasm"/>
    <property type="evidence" value="ECO:0007669"/>
    <property type="project" value="UniProtKB-SubCell"/>
</dbReference>
<dbReference type="PANTHER" id="PTHR30008">
    <property type="entry name" value="EXODEOXYRIBONUCLEASE 7 LARGE SUBUNIT"/>
    <property type="match status" value="1"/>
</dbReference>
<keyword evidence="3 5" id="KW-0378">Hydrolase</keyword>
<dbReference type="HAMAP" id="MF_00378">
    <property type="entry name" value="Exonuc_7_L"/>
    <property type="match status" value="1"/>
</dbReference>
<organism evidence="9 10">
    <name type="scientific">Congzhengia minquanensis</name>
    <dbReference type="NCBI Taxonomy" id="2763657"/>
    <lineage>
        <taxon>Bacteria</taxon>
        <taxon>Bacillati</taxon>
        <taxon>Bacillota</taxon>
        <taxon>Clostridia</taxon>
        <taxon>Eubacteriales</taxon>
        <taxon>Oscillospiraceae</taxon>
        <taxon>Congzhengia</taxon>
    </lineage>
</organism>
<accession>A0A926DL04</accession>
<evidence type="ECO:0000256" key="1">
    <source>
        <dbReference type="ARBA" id="ARBA00022490"/>
    </source>
</evidence>
<comment type="catalytic activity">
    <reaction evidence="5 6">
        <text>Exonucleolytic cleavage in either 5'- to 3'- or 3'- to 5'-direction to yield nucleoside 5'-phosphates.</text>
        <dbReference type="EC" id="3.1.11.6"/>
    </reaction>
</comment>
<evidence type="ECO:0000256" key="5">
    <source>
        <dbReference type="HAMAP-Rule" id="MF_00378"/>
    </source>
</evidence>
<dbReference type="EMBL" id="JACRSU010000001">
    <property type="protein sequence ID" value="MBC8539662.1"/>
    <property type="molecule type" value="Genomic_DNA"/>
</dbReference>
<dbReference type="GO" id="GO:0009318">
    <property type="term" value="C:exodeoxyribonuclease VII complex"/>
    <property type="evidence" value="ECO:0007669"/>
    <property type="project" value="UniProtKB-UniRule"/>
</dbReference>
<protein>
    <recommendedName>
        <fullName evidence="5">Exodeoxyribonuclease 7 large subunit</fullName>
        <ecNumber evidence="5">3.1.11.6</ecNumber>
    </recommendedName>
    <alternativeName>
        <fullName evidence="5">Exodeoxyribonuclease VII large subunit</fullName>
        <shortName evidence="5">Exonuclease VII large subunit</shortName>
    </alternativeName>
</protein>
<comment type="subcellular location">
    <subcellularLocation>
        <location evidence="5 6">Cytoplasm</location>
    </subcellularLocation>
</comment>
<keyword evidence="4 5" id="KW-0269">Exonuclease</keyword>
<dbReference type="NCBIfam" id="TIGR00237">
    <property type="entry name" value="xseA"/>
    <property type="match status" value="1"/>
</dbReference>
<comment type="function">
    <text evidence="5">Bidirectionally degrades single-stranded DNA into large acid-insoluble oligonucleotides, which are then degraded further into small acid-soluble oligonucleotides.</text>
</comment>
<dbReference type="EC" id="3.1.11.6" evidence="5"/>
<keyword evidence="1 5" id="KW-0963">Cytoplasm</keyword>
<dbReference type="InterPro" id="IPR003753">
    <property type="entry name" value="Exonuc_VII_L"/>
</dbReference>
<proteinExistence type="inferred from homology"/>